<dbReference type="OrthoDB" id="7941246at2"/>
<dbReference type="GO" id="GO:0004029">
    <property type="term" value="F:aldehyde dehydrogenase (NAD+) activity"/>
    <property type="evidence" value="ECO:0007669"/>
    <property type="project" value="TreeGrafter"/>
</dbReference>
<dbReference type="InterPro" id="IPR036291">
    <property type="entry name" value="NAD(P)-bd_dom_sf"/>
</dbReference>
<feature type="signal peptide" evidence="2">
    <location>
        <begin position="1"/>
        <end position="17"/>
    </location>
</feature>
<feature type="domain" description="NAD-dependent epimerase/dehydratase" evidence="3">
    <location>
        <begin position="84"/>
        <end position="208"/>
    </location>
</feature>
<feature type="chain" id="PRO_5038792396" evidence="2">
    <location>
        <begin position="18"/>
        <end position="357"/>
    </location>
</feature>
<reference evidence="4 5" key="1">
    <citation type="submission" date="2016-10" db="EMBL/GenBank/DDBJ databases">
        <authorList>
            <person name="de Groot N.N."/>
        </authorList>
    </citation>
    <scope>NUCLEOTIDE SEQUENCE [LARGE SCALE GENOMIC DNA]</scope>
    <source>
        <strain evidence="4 5">DSM 22024</strain>
    </source>
</reference>
<dbReference type="RefSeq" id="WP_092653712.1">
    <property type="nucleotide sequence ID" value="NZ_LT629732.1"/>
</dbReference>
<dbReference type="SUPFAM" id="SSF51735">
    <property type="entry name" value="NAD(P)-binding Rossmann-fold domains"/>
    <property type="match status" value="1"/>
</dbReference>
<keyword evidence="5" id="KW-1185">Reference proteome</keyword>
<dbReference type="Proteomes" id="UP000198983">
    <property type="component" value="Chromosome I"/>
</dbReference>
<accession>A0A1H1S5S7</accession>
<name>A0A1H1S5S7_9ACTN</name>
<feature type="compositionally biased region" description="Polar residues" evidence="1">
    <location>
        <begin position="101"/>
        <end position="110"/>
    </location>
</feature>
<dbReference type="STRING" id="117157.SAMN04489717_2679"/>
<organism evidence="4 5">
    <name type="scientific">Actinopolymorpha singaporensis</name>
    <dbReference type="NCBI Taxonomy" id="117157"/>
    <lineage>
        <taxon>Bacteria</taxon>
        <taxon>Bacillati</taxon>
        <taxon>Actinomycetota</taxon>
        <taxon>Actinomycetes</taxon>
        <taxon>Propionibacteriales</taxon>
        <taxon>Actinopolymorphaceae</taxon>
        <taxon>Actinopolymorpha</taxon>
    </lineage>
</organism>
<dbReference type="Pfam" id="PF01370">
    <property type="entry name" value="Epimerase"/>
    <property type="match status" value="2"/>
</dbReference>
<dbReference type="AlphaFoldDB" id="A0A1H1S5S7"/>
<dbReference type="InterPro" id="IPR001509">
    <property type="entry name" value="Epimerase_deHydtase"/>
</dbReference>
<dbReference type="PANTHER" id="PTHR48079">
    <property type="entry name" value="PROTEIN YEEZ"/>
    <property type="match status" value="1"/>
</dbReference>
<evidence type="ECO:0000313" key="4">
    <source>
        <dbReference type="EMBL" id="SDS43347.1"/>
    </source>
</evidence>
<feature type="region of interest" description="Disordered" evidence="1">
    <location>
        <begin position="101"/>
        <end position="121"/>
    </location>
</feature>
<evidence type="ECO:0000256" key="1">
    <source>
        <dbReference type="SAM" id="MobiDB-lite"/>
    </source>
</evidence>
<dbReference type="GO" id="GO:0005737">
    <property type="term" value="C:cytoplasm"/>
    <property type="evidence" value="ECO:0007669"/>
    <property type="project" value="TreeGrafter"/>
</dbReference>
<keyword evidence="2" id="KW-0732">Signal</keyword>
<dbReference type="EMBL" id="LT629732">
    <property type="protein sequence ID" value="SDS43347.1"/>
    <property type="molecule type" value="Genomic_DNA"/>
</dbReference>
<evidence type="ECO:0000256" key="2">
    <source>
        <dbReference type="SAM" id="SignalP"/>
    </source>
</evidence>
<evidence type="ECO:0000259" key="3">
    <source>
        <dbReference type="Pfam" id="PF01370"/>
    </source>
</evidence>
<dbReference type="InterPro" id="IPR051783">
    <property type="entry name" value="NAD(P)-dependent_oxidoreduct"/>
</dbReference>
<evidence type="ECO:0000313" key="5">
    <source>
        <dbReference type="Proteomes" id="UP000198983"/>
    </source>
</evidence>
<gene>
    <name evidence="4" type="ORF">SAMN04489717_2679</name>
</gene>
<sequence length="357" mass="37113">MRILVLGGTVFLSAAVAAEAVARGHEVTCAARGSSGEPPAGTSFVRVDRDDPDGLAPLAGREFDAVVDVARLPSQVRQAVAALGGGVRHWTFVSSISVYSDNSTPGQSPHTGPLHDPLSADADERDVENYGSAKVSCEQAVLAALGDRANVVRAGLIVGPGDQSDRFTYWPLRLARGGEVLAPGAPEEPVQVIDVRDLAAWIVRSAETGVVGVFDATGPTVGRGEFLDRVAAGVGDADARIGAAAGGVAAVDPAEAGAKPNLTWVDQEFLAAQKVNPWAGPRSLPVWLPLPEYAGMLDHDVSATLAAGLAVRDLAQTARDTLVWARETGRDRADPADLHAGLTAAEEAEVLAAWHRR</sequence>
<dbReference type="Gene3D" id="3.40.50.720">
    <property type="entry name" value="NAD(P)-binding Rossmann-like Domain"/>
    <property type="match status" value="1"/>
</dbReference>
<protein>
    <submittedName>
        <fullName evidence="4">Nucleoside-diphosphate-sugar epimerase</fullName>
    </submittedName>
</protein>
<dbReference type="PANTHER" id="PTHR48079:SF6">
    <property type="entry name" value="NAD(P)-BINDING DOMAIN-CONTAINING PROTEIN-RELATED"/>
    <property type="match status" value="1"/>
</dbReference>
<feature type="domain" description="NAD-dependent epimerase/dehydratase" evidence="3">
    <location>
        <begin position="3"/>
        <end position="78"/>
    </location>
</feature>
<proteinExistence type="predicted"/>